<evidence type="ECO:0000313" key="3">
    <source>
        <dbReference type="Proteomes" id="UP000031488"/>
    </source>
</evidence>
<dbReference type="OrthoDB" id="845740at2"/>
<accession>A0A0B8ZUR9</accession>
<organism evidence="2 3">
    <name type="scientific">Brevibacterium linens</name>
    <dbReference type="NCBI Taxonomy" id="1703"/>
    <lineage>
        <taxon>Bacteria</taxon>
        <taxon>Bacillati</taxon>
        <taxon>Actinomycetota</taxon>
        <taxon>Actinomycetes</taxon>
        <taxon>Micrococcales</taxon>
        <taxon>Brevibacteriaceae</taxon>
        <taxon>Brevibacterium</taxon>
    </lineage>
</organism>
<dbReference type="PATRIC" id="fig|1703.6.peg.3428"/>
<evidence type="ECO:0000259" key="1">
    <source>
        <dbReference type="Pfam" id="PF01882"/>
    </source>
</evidence>
<dbReference type="Pfam" id="PF01882">
    <property type="entry name" value="DUF58"/>
    <property type="match status" value="1"/>
</dbReference>
<dbReference type="PANTHER" id="PTHR33608">
    <property type="entry name" value="BLL2464 PROTEIN"/>
    <property type="match status" value="1"/>
</dbReference>
<evidence type="ECO:0000313" key="2">
    <source>
        <dbReference type="EMBL" id="KHS50162.1"/>
    </source>
</evidence>
<gene>
    <name evidence="2" type="ORF">AE0388_0101</name>
</gene>
<feature type="domain" description="DUF58" evidence="1">
    <location>
        <begin position="190"/>
        <end position="383"/>
    </location>
</feature>
<keyword evidence="3" id="KW-1185">Reference proteome</keyword>
<name>A0A0B8ZUR9_BRELN</name>
<proteinExistence type="predicted"/>
<reference evidence="2 3" key="1">
    <citation type="submission" date="2014-11" db="EMBL/GenBank/DDBJ databases">
        <title>Draft Genome Sequence of Brevibacterium linens AE038-8.</title>
        <authorList>
            <person name="Maizel D."/>
            <person name="Utturkar S.M."/>
            <person name="Brown S.D."/>
            <person name="Ferrero M."/>
            <person name="Rosen B.P."/>
        </authorList>
    </citation>
    <scope>NUCLEOTIDE SEQUENCE [LARGE SCALE GENOMIC DNA]</scope>
    <source>
        <strain evidence="2 3">AE038-8</strain>
    </source>
</reference>
<dbReference type="AlphaFoldDB" id="A0A0B8ZUR9"/>
<dbReference type="PANTHER" id="PTHR33608:SF3">
    <property type="entry name" value="SLR2013 PROTEIN"/>
    <property type="match status" value="1"/>
</dbReference>
<comment type="caution">
    <text evidence="2">The sequence shown here is derived from an EMBL/GenBank/DDBJ whole genome shotgun (WGS) entry which is preliminary data.</text>
</comment>
<dbReference type="RefSeq" id="WP_039212657.1">
    <property type="nucleotide sequence ID" value="NZ_CP186330.1"/>
</dbReference>
<dbReference type="Proteomes" id="UP000031488">
    <property type="component" value="Unassembled WGS sequence"/>
</dbReference>
<dbReference type="InterPro" id="IPR002881">
    <property type="entry name" value="DUF58"/>
</dbReference>
<protein>
    <recommendedName>
        <fullName evidence="1">DUF58 domain-containing protein</fullName>
    </recommendedName>
</protein>
<dbReference type="EMBL" id="JTJZ01000025">
    <property type="protein sequence ID" value="KHS50162.1"/>
    <property type="molecule type" value="Genomic_DNA"/>
</dbReference>
<sequence length="428" mass="46419">MTARLFLLTLLGLVPVMLVPTWPTALIVAGVIVVAAVADFFLAPRIHGLELQRTPGPMVRLGNGTHSTLSLINGTNRRLRLHVRDAWVPSAGAVETRSRHVLEPGEQAQVTTELEPTRRGALPGDLVTVRSHSVLGLIRRQKSIDVPATVRVLPPFVSRRELPSKTQKLRELEGRSAVMIRGMGTEFDSLRDYVDGDDVRSIDWRASARAQNLVVKTWRPEKDRRVVIVVDSSRFAARRCGEGTVFDAALEASLLLTALATGAGDRVDVIAADARVRAVASSHRAHDPVHDLSVALTPVHPELYEANWESIAAAVMQTSRQQALVVLVTQLDEATFAEDILPVLPTLTTHHRVVVAGVEDPTLEELAAERGDVEDVYTAAAAESERLATASLQTRLRGLGVSSVHALPEKLPGALADLYIRLKVTGGL</sequence>